<dbReference type="PANTHER" id="PTHR39337">
    <property type="entry name" value="BLR5642 PROTEIN"/>
    <property type="match status" value="1"/>
</dbReference>
<comment type="caution">
    <text evidence="1">The sequence shown here is derived from an EMBL/GenBank/DDBJ whole genome shotgun (WGS) entry which is preliminary data.</text>
</comment>
<gene>
    <name evidence="1" type="ORF">ENV60_01305</name>
</gene>
<dbReference type="PIRSF" id="PIRSF024492">
    <property type="entry name" value="UCP024492"/>
    <property type="match status" value="1"/>
</dbReference>
<name>A0A7C4XL81_UNCW3</name>
<evidence type="ECO:0000313" key="1">
    <source>
        <dbReference type="EMBL" id="HGV96920.1"/>
    </source>
</evidence>
<dbReference type="InterPro" id="IPR007438">
    <property type="entry name" value="DUF488"/>
</dbReference>
<dbReference type="PANTHER" id="PTHR39337:SF1">
    <property type="entry name" value="BLR5642 PROTEIN"/>
    <property type="match status" value="1"/>
</dbReference>
<dbReference type="Pfam" id="PF04343">
    <property type="entry name" value="DUF488"/>
    <property type="match status" value="1"/>
</dbReference>
<sequence length="151" mass="17573">MLKLIYTLGTGTRGIDNFLKIIKNFHIETVVDVRRFPTSKIEDFKKERLLLRCLKEGIEYIHLGDELGGYRKGGYEKWTKSDAFKSGIDKVAKIANNKIVCIICAETLPWKCHRRFIGKKLLTMGYRVIHIIDEKHTWVPKNESSKQMAFK</sequence>
<protein>
    <submittedName>
        <fullName evidence="1">DUF488 domain-containing protein</fullName>
    </submittedName>
</protein>
<dbReference type="AlphaFoldDB" id="A0A7C4XL81"/>
<dbReference type="EMBL" id="DTGZ01000024">
    <property type="protein sequence ID" value="HGV96920.1"/>
    <property type="molecule type" value="Genomic_DNA"/>
</dbReference>
<proteinExistence type="predicted"/>
<dbReference type="InterPro" id="IPR014519">
    <property type="entry name" value="UCP024492"/>
</dbReference>
<organism evidence="1">
    <name type="scientific">candidate division WOR-3 bacterium</name>
    <dbReference type="NCBI Taxonomy" id="2052148"/>
    <lineage>
        <taxon>Bacteria</taxon>
        <taxon>Bacteria division WOR-3</taxon>
    </lineage>
</organism>
<accession>A0A7C4XL81</accession>
<reference evidence="1" key="1">
    <citation type="journal article" date="2020" name="mSystems">
        <title>Genome- and Community-Level Interaction Insights into Carbon Utilization and Element Cycling Functions of Hydrothermarchaeota in Hydrothermal Sediment.</title>
        <authorList>
            <person name="Zhou Z."/>
            <person name="Liu Y."/>
            <person name="Xu W."/>
            <person name="Pan J."/>
            <person name="Luo Z.H."/>
            <person name="Li M."/>
        </authorList>
    </citation>
    <scope>NUCLEOTIDE SEQUENCE [LARGE SCALE GENOMIC DNA]</scope>
    <source>
        <strain evidence="1">SpSt-774</strain>
    </source>
</reference>